<comment type="caution">
    <text evidence="1">The sequence shown here is derived from an EMBL/GenBank/DDBJ whole genome shotgun (WGS) entry which is preliminary data.</text>
</comment>
<dbReference type="Proteomes" id="UP000051335">
    <property type="component" value="Unassembled WGS sequence"/>
</dbReference>
<accession>A0A0P9S7I7</accession>
<proteinExistence type="predicted"/>
<name>A0A0P9S7I7_9PSED</name>
<dbReference type="EMBL" id="LJQC01000770">
    <property type="protein sequence ID" value="KPW93888.1"/>
    <property type="molecule type" value="Genomic_DNA"/>
</dbReference>
<evidence type="ECO:0000313" key="1">
    <source>
        <dbReference type="EMBL" id="KPW93888.1"/>
    </source>
</evidence>
<protein>
    <submittedName>
        <fullName evidence="1">Transposase</fullName>
    </submittedName>
</protein>
<dbReference type="AlphaFoldDB" id="A0A0P9S7I7"/>
<organism evidence="1 2">
    <name type="scientific">Pseudomonas syringae pv. coryli</name>
    <dbReference type="NCBI Taxonomy" id="317659"/>
    <lineage>
        <taxon>Bacteria</taxon>
        <taxon>Pseudomonadati</taxon>
        <taxon>Pseudomonadota</taxon>
        <taxon>Gammaproteobacteria</taxon>
        <taxon>Pseudomonadales</taxon>
        <taxon>Pseudomonadaceae</taxon>
        <taxon>Pseudomonas</taxon>
    </lineage>
</organism>
<sequence>MQSAAVQYDFGVRNQLPQSDTGNLQQSRVGQAVEAYADLLQQFSRQAGQQAVALRVGIETDLPLAEIAHVDVDFYPMLAWSEAVGDCQLVQHAGCGLTVIVLALTQETGLEIGGGCRSGEFQRHGNAAAHNQHLHKAQAHWYEPGIG</sequence>
<keyword evidence="2" id="KW-1185">Reference proteome</keyword>
<gene>
    <name evidence="1" type="ORF">ALO75_200166</name>
</gene>
<reference evidence="1 2" key="1">
    <citation type="submission" date="2015-09" db="EMBL/GenBank/DDBJ databases">
        <title>Genome announcement of multiple Pseudomonas syringae strains.</title>
        <authorList>
            <person name="Thakur S."/>
            <person name="Wang P.W."/>
            <person name="Gong Y."/>
            <person name="Weir B.S."/>
            <person name="Guttman D.S."/>
        </authorList>
    </citation>
    <scope>NUCLEOTIDE SEQUENCE [LARGE SCALE GENOMIC DNA]</scope>
    <source>
        <strain evidence="1 2">ICMP17001</strain>
    </source>
</reference>
<evidence type="ECO:0000313" key="2">
    <source>
        <dbReference type="Proteomes" id="UP000051335"/>
    </source>
</evidence>